<dbReference type="OrthoDB" id="7464126at2759"/>
<comment type="subcellular location">
    <subcellularLocation>
        <location evidence="1">Membrane</location>
    </subcellularLocation>
</comment>
<dbReference type="InterPro" id="IPR017452">
    <property type="entry name" value="GPCR_Rhodpsn_7TM"/>
</dbReference>
<comment type="caution">
    <text evidence="7">The sequence shown here is derived from an EMBL/GenBank/DDBJ whole genome shotgun (WGS) entry which is preliminary data.</text>
</comment>
<feature type="transmembrane region" description="Helical" evidence="5">
    <location>
        <begin position="59"/>
        <end position="81"/>
    </location>
</feature>
<dbReference type="InterPro" id="IPR052954">
    <property type="entry name" value="GPCR-Ligand_Int"/>
</dbReference>
<protein>
    <recommendedName>
        <fullName evidence="6">G-protein coupled receptors family 1 profile domain-containing protein</fullName>
    </recommendedName>
</protein>
<evidence type="ECO:0000256" key="5">
    <source>
        <dbReference type="SAM" id="Phobius"/>
    </source>
</evidence>
<feature type="transmembrane region" description="Helical" evidence="5">
    <location>
        <begin position="20"/>
        <end position="47"/>
    </location>
</feature>
<evidence type="ECO:0000256" key="4">
    <source>
        <dbReference type="ARBA" id="ARBA00023136"/>
    </source>
</evidence>
<evidence type="ECO:0000259" key="6">
    <source>
        <dbReference type="PROSITE" id="PS50262"/>
    </source>
</evidence>
<feature type="domain" description="G-protein coupled receptors family 1 profile" evidence="6">
    <location>
        <begin position="38"/>
        <end position="316"/>
    </location>
</feature>
<dbReference type="PROSITE" id="PS50262">
    <property type="entry name" value="G_PROTEIN_RECEP_F1_2"/>
    <property type="match status" value="1"/>
</dbReference>
<keyword evidence="3 5" id="KW-1133">Transmembrane helix</keyword>
<keyword evidence="8" id="KW-1185">Reference proteome</keyword>
<dbReference type="InterPro" id="IPR019430">
    <property type="entry name" value="7TM_GPCR_serpentine_rcpt_Srx"/>
</dbReference>
<dbReference type="Pfam" id="PF10328">
    <property type="entry name" value="7TM_GPCR_Srx"/>
    <property type="match status" value="1"/>
</dbReference>
<keyword evidence="4 5" id="KW-0472">Membrane</keyword>
<dbReference type="PANTHER" id="PTHR46641">
    <property type="entry name" value="FMRFAMIDE RECEPTOR-RELATED"/>
    <property type="match status" value="1"/>
</dbReference>
<reference evidence="7" key="1">
    <citation type="submission" date="2021-04" db="EMBL/GenBank/DDBJ databases">
        <authorList>
            <consortium name="Molecular Ecology Group"/>
        </authorList>
    </citation>
    <scope>NUCLEOTIDE SEQUENCE</scope>
</reference>
<dbReference type="PANTHER" id="PTHR46641:SF2">
    <property type="entry name" value="FMRFAMIDE RECEPTOR"/>
    <property type="match status" value="1"/>
</dbReference>
<evidence type="ECO:0000256" key="1">
    <source>
        <dbReference type="ARBA" id="ARBA00004370"/>
    </source>
</evidence>
<dbReference type="Gene3D" id="1.20.1070.10">
    <property type="entry name" value="Rhodopsin 7-helix transmembrane proteins"/>
    <property type="match status" value="2"/>
</dbReference>
<gene>
    <name evidence="7" type="ORF">CUNI_LOCUS21971</name>
</gene>
<evidence type="ECO:0000256" key="3">
    <source>
        <dbReference type="ARBA" id="ARBA00022989"/>
    </source>
</evidence>
<dbReference type="GO" id="GO:0016020">
    <property type="term" value="C:membrane"/>
    <property type="evidence" value="ECO:0007669"/>
    <property type="project" value="UniProtKB-SubCell"/>
</dbReference>
<dbReference type="EMBL" id="CAJHNH020008530">
    <property type="protein sequence ID" value="CAG5136413.1"/>
    <property type="molecule type" value="Genomic_DNA"/>
</dbReference>
<dbReference type="SUPFAM" id="SSF81321">
    <property type="entry name" value="Family A G protein-coupled receptor-like"/>
    <property type="match status" value="1"/>
</dbReference>
<evidence type="ECO:0000313" key="7">
    <source>
        <dbReference type="EMBL" id="CAG5136413.1"/>
    </source>
</evidence>
<dbReference type="Proteomes" id="UP000678393">
    <property type="component" value="Unassembled WGS sequence"/>
</dbReference>
<accession>A0A8S4A3F9</accession>
<name>A0A8S4A3F9_9EUPU</name>
<feature type="transmembrane region" description="Helical" evidence="5">
    <location>
        <begin position="87"/>
        <end position="106"/>
    </location>
</feature>
<organism evidence="7 8">
    <name type="scientific">Candidula unifasciata</name>
    <dbReference type="NCBI Taxonomy" id="100452"/>
    <lineage>
        <taxon>Eukaryota</taxon>
        <taxon>Metazoa</taxon>
        <taxon>Spiralia</taxon>
        <taxon>Lophotrochozoa</taxon>
        <taxon>Mollusca</taxon>
        <taxon>Gastropoda</taxon>
        <taxon>Heterobranchia</taxon>
        <taxon>Euthyneura</taxon>
        <taxon>Panpulmonata</taxon>
        <taxon>Eupulmonata</taxon>
        <taxon>Stylommatophora</taxon>
        <taxon>Helicina</taxon>
        <taxon>Helicoidea</taxon>
        <taxon>Geomitridae</taxon>
        <taxon>Candidula</taxon>
    </lineage>
</organism>
<sequence>MSNNLFYKEDLVSNETREIVLFTLSILQSPVILCGWITNLINIITFIRLGLKDSITLSFFFLTCSDLICLVIIFPGIYLAYILPYLFMNWPAGSSMNLVVVIYYYLMFYDVSKMITTFIALQRCCCVAMPFQFKNTFTCTKLSNVSDHLLLVLLRSDAWRDYAIAYDIINSILLTTVCHITVLTCLFILVSNLTSSSRFRHSASLHRLKMKKLENRKKIQDAKFHKSYQKGKEKVDADKINLTKTFNTKEIQAIKSTILLSIIFLVCNTPKVLMGYAKLIEPRFSVNKQFSNLHFICGTVKNTLEIINASASMFVYLACNTRYRQTLISYMNTVCVKWFKQKTTPASVNNGT</sequence>
<dbReference type="AlphaFoldDB" id="A0A8S4A3F9"/>
<keyword evidence="2 5" id="KW-0812">Transmembrane</keyword>
<feature type="transmembrane region" description="Helical" evidence="5">
    <location>
        <begin position="164"/>
        <end position="190"/>
    </location>
</feature>
<proteinExistence type="predicted"/>
<evidence type="ECO:0000313" key="8">
    <source>
        <dbReference type="Proteomes" id="UP000678393"/>
    </source>
</evidence>
<evidence type="ECO:0000256" key="2">
    <source>
        <dbReference type="ARBA" id="ARBA00022692"/>
    </source>
</evidence>